<dbReference type="Proteomes" id="UP001345013">
    <property type="component" value="Unassembled WGS sequence"/>
</dbReference>
<proteinExistence type="predicted"/>
<evidence type="ECO:0000313" key="1">
    <source>
        <dbReference type="EMBL" id="KAK5089655.1"/>
    </source>
</evidence>
<evidence type="ECO:0000313" key="2">
    <source>
        <dbReference type="Proteomes" id="UP001345013"/>
    </source>
</evidence>
<gene>
    <name evidence="1" type="ORF">LTR24_006023</name>
</gene>
<reference evidence="1 2" key="1">
    <citation type="submission" date="2023-08" db="EMBL/GenBank/DDBJ databases">
        <title>Black Yeasts Isolated from many extreme environments.</title>
        <authorList>
            <person name="Coleine C."/>
            <person name="Stajich J.E."/>
            <person name="Selbmann L."/>
        </authorList>
    </citation>
    <scope>NUCLEOTIDE SEQUENCE [LARGE SCALE GENOMIC DNA]</scope>
    <source>
        <strain evidence="1 2">CCFEE 5885</strain>
    </source>
</reference>
<sequence>MTSGSPDKNEQCTEEQGKSYGTIVVESGGHAILGDDIRALHRAITDRQPDASSSSEREKVLTQLETLARVLQQAEQLEVGIDSVSRGRAETLHALATSTSLTLKDFLGKVEDLDRFDPNTGEDERVRESSKRTELAPWELRKLQQYLTVQMLCINGMLSCMQ</sequence>
<name>A0ABR0K7E2_9EURO</name>
<comment type="caution">
    <text evidence="1">The sequence shown here is derived from an EMBL/GenBank/DDBJ whole genome shotgun (WGS) entry which is preliminary data.</text>
</comment>
<organism evidence="1 2">
    <name type="scientific">Lithohypha guttulata</name>
    <dbReference type="NCBI Taxonomy" id="1690604"/>
    <lineage>
        <taxon>Eukaryota</taxon>
        <taxon>Fungi</taxon>
        <taxon>Dikarya</taxon>
        <taxon>Ascomycota</taxon>
        <taxon>Pezizomycotina</taxon>
        <taxon>Eurotiomycetes</taxon>
        <taxon>Chaetothyriomycetidae</taxon>
        <taxon>Chaetothyriales</taxon>
        <taxon>Trichomeriaceae</taxon>
        <taxon>Lithohypha</taxon>
    </lineage>
</organism>
<keyword evidence="2" id="KW-1185">Reference proteome</keyword>
<accession>A0ABR0K7E2</accession>
<protein>
    <submittedName>
        <fullName evidence="1">Uncharacterized protein</fullName>
    </submittedName>
</protein>
<dbReference type="EMBL" id="JAVRRG010000073">
    <property type="protein sequence ID" value="KAK5089655.1"/>
    <property type="molecule type" value="Genomic_DNA"/>
</dbReference>